<dbReference type="InterPro" id="IPR011109">
    <property type="entry name" value="DNA_bind_recombinase_dom"/>
</dbReference>
<keyword evidence="3" id="KW-0175">Coiled coil</keyword>
<evidence type="ECO:0000313" key="5">
    <source>
        <dbReference type="EMBL" id="MEX5285359.1"/>
    </source>
</evidence>
<name>A0ABV3X599_9FIRM</name>
<dbReference type="Proteomes" id="UP001559623">
    <property type="component" value="Unassembled WGS sequence"/>
</dbReference>
<feature type="domain" description="Recombinase" evidence="4">
    <location>
        <begin position="1"/>
        <end position="114"/>
    </location>
</feature>
<evidence type="ECO:0000256" key="2">
    <source>
        <dbReference type="ARBA" id="ARBA00023172"/>
    </source>
</evidence>
<dbReference type="InterPro" id="IPR050639">
    <property type="entry name" value="SSR_resolvase"/>
</dbReference>
<evidence type="ECO:0000256" key="3">
    <source>
        <dbReference type="SAM" id="Coils"/>
    </source>
</evidence>
<dbReference type="EMBL" id="JARVLH010000003">
    <property type="protein sequence ID" value="MEX5285359.1"/>
    <property type="molecule type" value="Genomic_DNA"/>
</dbReference>
<organism evidence="5 6">
    <name type="scientific">Selenomonas sputigena</name>
    <dbReference type="NCBI Taxonomy" id="69823"/>
    <lineage>
        <taxon>Bacteria</taxon>
        <taxon>Bacillati</taxon>
        <taxon>Bacillota</taxon>
        <taxon>Negativicutes</taxon>
        <taxon>Selenomonadales</taxon>
        <taxon>Selenomonadaceae</taxon>
        <taxon>Selenomonas</taxon>
    </lineage>
</organism>
<dbReference type="Pfam" id="PF07508">
    <property type="entry name" value="Recombinase"/>
    <property type="match status" value="1"/>
</dbReference>
<keyword evidence="6" id="KW-1185">Reference proteome</keyword>
<reference evidence="5 6" key="1">
    <citation type="submission" date="2023-04" db="EMBL/GenBank/DDBJ databases">
        <title>Genome Sequence of Selenomonas sputigena ATCC 33150.</title>
        <authorList>
            <person name="Miller D.P."/>
            <person name="Anvari S."/>
            <person name="Polson S.W."/>
            <person name="Macdonald M."/>
            <person name="Mcdowell J.V."/>
        </authorList>
    </citation>
    <scope>NUCLEOTIDE SEQUENCE [LARGE SCALE GENOMIC DNA]</scope>
    <source>
        <strain evidence="5 6">ATCC 33150</strain>
    </source>
</reference>
<dbReference type="PANTHER" id="PTHR30461">
    <property type="entry name" value="DNA-INVERTASE FROM LAMBDOID PROPHAGE"/>
    <property type="match status" value="1"/>
</dbReference>
<sequence length="325" mass="37909">MNEEQAKVVRLIYKRFLDGLSCYAIAKELTKRKLRTPGGKIKWNQSTVRSILTNEKYKGDALLQKEFTVDFLQKKTKKNEGEIPQYYVEGNHEAIIDPQTFDCVQAEMARRKAEPRHSGVSIFSSKIRCGECKSWYGAKVWHSTDAYRRTIYRCNHKYGNGKICSTPHLTEEEIKDVFVRSVNILLAEKDELIANLRTVIHMLCENTALEKKQTELREEVEETAALAEQYVSENARIALDQNEYAERYERLVQRYEKARSELDAVMQELSGKEMRKKQMEDFIRMLAAQEPITRFETELWASLVNFMTVYSKTDIRVTFKDGTEI</sequence>
<dbReference type="Pfam" id="PF13408">
    <property type="entry name" value="Zn_ribbon_recom"/>
    <property type="match status" value="1"/>
</dbReference>
<evidence type="ECO:0000259" key="4">
    <source>
        <dbReference type="PROSITE" id="PS51737"/>
    </source>
</evidence>
<evidence type="ECO:0000256" key="1">
    <source>
        <dbReference type="ARBA" id="ARBA00023125"/>
    </source>
</evidence>
<keyword evidence="2" id="KW-0233">DNA recombination</keyword>
<dbReference type="InterPro" id="IPR038109">
    <property type="entry name" value="DNA_bind_recomb_sf"/>
</dbReference>
<protein>
    <submittedName>
        <fullName evidence="5">Recombinase family protein</fullName>
    </submittedName>
</protein>
<dbReference type="InterPro" id="IPR025827">
    <property type="entry name" value="Zn_ribbon_recom_dom"/>
</dbReference>
<proteinExistence type="predicted"/>
<dbReference type="RefSeq" id="WP_368847085.1">
    <property type="nucleotide sequence ID" value="NZ_CP194411.1"/>
</dbReference>
<accession>A0ABV3X599</accession>
<dbReference type="PANTHER" id="PTHR30461:SF2">
    <property type="entry name" value="SERINE RECOMBINASE PINE-RELATED"/>
    <property type="match status" value="1"/>
</dbReference>
<dbReference type="Gene3D" id="3.90.1750.20">
    <property type="entry name" value="Putative Large Serine Recombinase, Chain B, Domain 2"/>
    <property type="match status" value="1"/>
</dbReference>
<evidence type="ECO:0000313" key="6">
    <source>
        <dbReference type="Proteomes" id="UP001559623"/>
    </source>
</evidence>
<gene>
    <name evidence="5" type="ORF">QCO44_06870</name>
</gene>
<comment type="caution">
    <text evidence="5">The sequence shown here is derived from an EMBL/GenBank/DDBJ whole genome shotgun (WGS) entry which is preliminary data.</text>
</comment>
<keyword evidence="1" id="KW-0238">DNA-binding</keyword>
<dbReference type="PROSITE" id="PS51737">
    <property type="entry name" value="RECOMBINASE_DNA_BIND"/>
    <property type="match status" value="1"/>
</dbReference>
<feature type="coiled-coil region" evidence="3">
    <location>
        <begin position="206"/>
        <end position="275"/>
    </location>
</feature>